<evidence type="ECO:0000313" key="1">
    <source>
        <dbReference type="EMBL" id="MBX5089370.1"/>
    </source>
</evidence>
<proteinExistence type="predicted"/>
<protein>
    <recommendedName>
        <fullName evidence="3">Ead/Ea22-like family protein</fullName>
    </recommendedName>
</protein>
<comment type="caution">
    <text evidence="1">The sequence shown here is derived from an EMBL/GenBank/DDBJ whole genome shotgun (WGS) entry which is preliminary data.</text>
</comment>
<organism evidence="1 2">
    <name type="scientific">Rhizobium lentis</name>
    <dbReference type="NCBI Taxonomy" id="1138194"/>
    <lineage>
        <taxon>Bacteria</taxon>
        <taxon>Pseudomonadati</taxon>
        <taxon>Pseudomonadota</taxon>
        <taxon>Alphaproteobacteria</taxon>
        <taxon>Hyphomicrobiales</taxon>
        <taxon>Rhizobiaceae</taxon>
        <taxon>Rhizobium/Agrobacterium group</taxon>
        <taxon>Rhizobium</taxon>
    </lineage>
</organism>
<keyword evidence="2" id="KW-1185">Reference proteome</keyword>
<accession>A0ABS7IH88</accession>
<dbReference type="RefSeq" id="WP_221119253.1">
    <property type="nucleotide sequence ID" value="NZ_JABDYF010000003.1"/>
</dbReference>
<evidence type="ECO:0000313" key="2">
    <source>
        <dbReference type="Proteomes" id="UP000770629"/>
    </source>
</evidence>
<reference evidence="1 2" key="1">
    <citation type="submission" date="2020-04" db="EMBL/GenBank/DDBJ databases">
        <title>Global-level population genomics: horizontal gene transfer, symbiosis and evolution in Rhizobia.</title>
        <authorList>
            <person name="Gai Y."/>
        </authorList>
    </citation>
    <scope>NUCLEOTIDE SEQUENCE [LARGE SCALE GENOMIC DNA]</scope>
    <source>
        <strain evidence="1 2">BLR33</strain>
    </source>
</reference>
<sequence>MSERDDNTSPPSPLLMGTDTLLARVASIICEETCGLTSECKSREAAKALLDKGYLAIAQPEPSEKKLDLGITKEWFERRAKAEADLEIGAGFSVVNVTDADAAQMEVLAERALPEWAQSELARLRAIALDMQAAYVEANNRAETAVVAANALQVEVDQLRKALADMLPPDLPWRRDADGVLIHHKVAAINAARAALATATEGRGE</sequence>
<name>A0ABS7IH88_9HYPH</name>
<evidence type="ECO:0008006" key="3">
    <source>
        <dbReference type="Google" id="ProtNLM"/>
    </source>
</evidence>
<gene>
    <name evidence="1" type="ORF">HJB60_09320</name>
</gene>
<dbReference type="Proteomes" id="UP000770629">
    <property type="component" value="Unassembled WGS sequence"/>
</dbReference>
<dbReference type="EMBL" id="JABDYF010000003">
    <property type="protein sequence ID" value="MBX5089370.1"/>
    <property type="molecule type" value="Genomic_DNA"/>
</dbReference>